<gene>
    <name evidence="1" type="ORF">RF11_00094</name>
</gene>
<comment type="caution">
    <text evidence="1">The sequence shown here is derived from an EMBL/GenBank/DDBJ whole genome shotgun (WGS) entry which is preliminary data.</text>
</comment>
<accession>A0A0C2N1K1</accession>
<protein>
    <submittedName>
        <fullName evidence="1">Uncharacterized protein</fullName>
    </submittedName>
</protein>
<name>A0A0C2N1K1_THEKT</name>
<dbReference type="Proteomes" id="UP000031668">
    <property type="component" value="Unassembled WGS sequence"/>
</dbReference>
<reference evidence="1 2" key="1">
    <citation type="journal article" date="2014" name="Genome Biol. Evol.">
        <title>The genome of the myxosporean Thelohanellus kitauei shows adaptations to nutrient acquisition within its fish host.</title>
        <authorList>
            <person name="Yang Y."/>
            <person name="Xiong J."/>
            <person name="Zhou Z."/>
            <person name="Huo F."/>
            <person name="Miao W."/>
            <person name="Ran C."/>
            <person name="Liu Y."/>
            <person name="Zhang J."/>
            <person name="Feng J."/>
            <person name="Wang M."/>
            <person name="Wang M."/>
            <person name="Wang L."/>
            <person name="Yao B."/>
        </authorList>
    </citation>
    <scope>NUCLEOTIDE SEQUENCE [LARGE SCALE GENOMIC DNA]</scope>
    <source>
        <strain evidence="1">Wuqing</strain>
    </source>
</reference>
<sequence>MEVTIFYPIIDDKCCNNDVLVEWRQMLTNGTHPVQFDQIIGESLEHGARYGFFDNLAKVGNFNPVSRFGQIHHEYPPLDSGFLRLSETKIWPIEPLFWHRVGSSCLKRSVEELIEEAEEGCVCVYISVFILV</sequence>
<dbReference type="EMBL" id="JWZT01000800">
    <property type="protein sequence ID" value="KII73501.1"/>
    <property type="molecule type" value="Genomic_DNA"/>
</dbReference>
<evidence type="ECO:0000313" key="1">
    <source>
        <dbReference type="EMBL" id="KII73501.1"/>
    </source>
</evidence>
<evidence type="ECO:0000313" key="2">
    <source>
        <dbReference type="Proteomes" id="UP000031668"/>
    </source>
</evidence>
<dbReference type="AlphaFoldDB" id="A0A0C2N1K1"/>
<organism evidence="1 2">
    <name type="scientific">Thelohanellus kitauei</name>
    <name type="common">Myxosporean</name>
    <dbReference type="NCBI Taxonomy" id="669202"/>
    <lineage>
        <taxon>Eukaryota</taxon>
        <taxon>Metazoa</taxon>
        <taxon>Cnidaria</taxon>
        <taxon>Myxozoa</taxon>
        <taxon>Myxosporea</taxon>
        <taxon>Bivalvulida</taxon>
        <taxon>Platysporina</taxon>
        <taxon>Myxobolidae</taxon>
        <taxon>Thelohanellus</taxon>
    </lineage>
</organism>
<proteinExistence type="predicted"/>
<keyword evidence="2" id="KW-1185">Reference proteome</keyword>